<dbReference type="InterPro" id="IPR001841">
    <property type="entry name" value="Znf_RING"/>
</dbReference>
<keyword evidence="5" id="KW-0862">Zinc</keyword>
<dbReference type="GO" id="GO:0008270">
    <property type="term" value="F:zinc ion binding"/>
    <property type="evidence" value="ECO:0007669"/>
    <property type="project" value="UniProtKB-KW"/>
</dbReference>
<dbReference type="SMART" id="SM00487">
    <property type="entry name" value="DEXDc"/>
    <property type="match status" value="1"/>
</dbReference>
<keyword evidence="6" id="KW-0067">ATP-binding</keyword>
<gene>
    <name evidence="10" type="ORF">CcaverHIS019_0303400</name>
</gene>
<evidence type="ECO:0000256" key="1">
    <source>
        <dbReference type="ARBA" id="ARBA00022723"/>
    </source>
</evidence>
<dbReference type="CDD" id="cd18793">
    <property type="entry name" value="SF2_C_SNF"/>
    <property type="match status" value="1"/>
</dbReference>
<feature type="domain" description="RING-type" evidence="9">
    <location>
        <begin position="1305"/>
        <end position="1348"/>
    </location>
</feature>
<keyword evidence="1" id="KW-0479">Metal-binding</keyword>
<dbReference type="InterPro" id="IPR052583">
    <property type="entry name" value="ATP-helicase/E3_Ub-Ligase"/>
</dbReference>
<feature type="compositionally biased region" description="Basic and acidic residues" evidence="8">
    <location>
        <begin position="537"/>
        <end position="546"/>
    </location>
</feature>
<evidence type="ECO:0000256" key="4">
    <source>
        <dbReference type="ARBA" id="ARBA00022801"/>
    </source>
</evidence>
<dbReference type="InterPro" id="IPR049730">
    <property type="entry name" value="SNF2/RAD54-like_C"/>
</dbReference>
<feature type="compositionally biased region" description="Polar residues" evidence="8">
    <location>
        <begin position="1372"/>
        <end position="1382"/>
    </location>
</feature>
<dbReference type="Gene3D" id="3.30.40.10">
    <property type="entry name" value="Zinc/RING finger domain, C3HC4 (zinc finger)"/>
    <property type="match status" value="1"/>
</dbReference>
<dbReference type="GO" id="GO:0005634">
    <property type="term" value="C:nucleus"/>
    <property type="evidence" value="ECO:0007669"/>
    <property type="project" value="TreeGrafter"/>
</dbReference>
<evidence type="ECO:0000256" key="7">
    <source>
        <dbReference type="PROSITE-ProRule" id="PRU00175"/>
    </source>
</evidence>
<dbReference type="GO" id="GO:0016787">
    <property type="term" value="F:hydrolase activity"/>
    <property type="evidence" value="ECO:0007669"/>
    <property type="project" value="UniProtKB-KW"/>
</dbReference>
<dbReference type="InterPro" id="IPR027417">
    <property type="entry name" value="P-loop_NTPase"/>
</dbReference>
<dbReference type="InterPro" id="IPR017907">
    <property type="entry name" value="Znf_RING_CS"/>
</dbReference>
<dbReference type="PROSITE" id="PS50089">
    <property type="entry name" value="ZF_RING_2"/>
    <property type="match status" value="1"/>
</dbReference>
<evidence type="ECO:0000256" key="6">
    <source>
        <dbReference type="ARBA" id="ARBA00022840"/>
    </source>
</evidence>
<organism evidence="10 11">
    <name type="scientific">Cutaneotrichosporon cavernicola</name>
    <dbReference type="NCBI Taxonomy" id="279322"/>
    <lineage>
        <taxon>Eukaryota</taxon>
        <taxon>Fungi</taxon>
        <taxon>Dikarya</taxon>
        <taxon>Basidiomycota</taxon>
        <taxon>Agaricomycotina</taxon>
        <taxon>Tremellomycetes</taxon>
        <taxon>Trichosporonales</taxon>
        <taxon>Trichosporonaceae</taxon>
        <taxon>Cutaneotrichosporon</taxon>
    </lineage>
</organism>
<dbReference type="EMBL" id="AP028214">
    <property type="protein sequence ID" value="BEI90270.1"/>
    <property type="molecule type" value="Genomic_DNA"/>
</dbReference>
<sequence length="1625" mass="182293">MSDSIPPALTIPATSQCQVHLKQSDYDLGQIHPAVKAALAGNVPDQAPIPVNLAHIHTLTIPALLAAPDTHVEYPTGLRENEDRGVYDAIVNTLQKLTDAGTPTTLSLPTEACVHLPFDFLKLNKEKRTRANQRSPDVFLPGARKALVKLPAVHGYAGRTFLVNTVAWDNVHWLHAALALDPDESPTRKGVYRDDIKRVVLRTGVKIVWFPGPTNESDIELRFLIIIDAYLNMDTIDGPRLPDVGATLFGVVLTTALPSDAEAGSRDTVESWLAARASALKGFYDCLQPAPDHPYSFDVRNLQPHDLACNLLPFQARTVRLLLEREGAPLCRDILPREPKGQWARVHFDNFGDYAFRRLTADLRPITADPKGKGRKGSPGVDPGFTGLPTLFNLSKVRGTMLCEEMGLGKTVEAIALMVLHRHPLSTLRTLAIPPATLKSPHIDLLNPPEEYALPELQEWIDKEHSAFANAVSWSEESQLNVAEVAATLVVTPLPLLQQWVSEMNTHAPNLRICVYPGWKALITQLRAKRKEIAKAQRQREVESLKRKSKKMRNSTRRKYAKGRNSERVDVEMESSDESDDEDETGNDGAHSTLLALTQQAFLDYVRGHDVVITTYQTLGEDLTVANPAPVRSRRSTAKYNLEERPRSPLVMCEWWRVIMDEVQLHGDQSAAANMVSLIPRKLSLAMSGTPARSDIKDLMGSLSFLRVPIGDSTMWHRLMQPANASAFHGLFQAISVRTTKAEVAGEFNLPRQKRFVVPIQLSDIEMHYYLDTLERQRERLQSQQGGFTPHLFSVALRHLRQICTHIQVGALQRGGLGNVLDRGGRMHLGSRLMTMEEALKKMNDDHQAEVITETRLLMRYKIKKGQLYILNDNDNMRQLRAIGQYEEVRQMSTALLESARAQLAEAVGDREDSVDEEETHKLSRHERDRVKLITSIRSSIRETLLLVHRAWFLEGDAHHQMLDEGREVAGYEAAEAIRREILKRPLEIAERSITTLATAFEQHPAYARADDLRSSNTNHLGGLLSSNVIEQSNSLLKILNDNALLVHSWRQKLYELLTGPVEAPNEEVPLPGEGQEVENPDEEYYAKALQAQGEIEAYLTAYAAAIADRKEMLVEDRTILATHESRITKKRVTKNSKDAAEDAQNIDLTQVDDQTLNLMLERQAFRDRRKQEDCERPLKAMLIDLNNIEHSALRQEESLIAKDAATYLRAYIKAQTEMATKLNKELETIRATFNRRAVYFAALQDISDSVASEDSTIFRQAYRNVDRMVQGCNERLQALRVRGRYLQYLGGGGGDAMRDMHEECVICFGTSDDTFAMLLGCGHAFCVSCYKEYRKSAYMGRKCATCKQPINEREATRVRIMKPNEAEAGTSDLQATGQPSQSEEEEVLDEDLFGDVDEASAAAERDARNRALDRINYMPPTSQRDIHAMDTMGEYGSKIDFLVKHLKWYKILHPTVRHVVFSNWADSLHIVEQALRANGIKFVSFDANSKKNNVVEKFHADKSITVFLLHAERESAGLTLTSCGTVHLLEPVLQHSFELQAIGRVDRLGQQQETRVYCYATLDTVESRILAQGVRNGTSIYLADKEEDEAVMATMDNVAHAARHGGDVSAVASAIDEDLLKLIF</sequence>
<dbReference type="GO" id="GO:0061630">
    <property type="term" value="F:ubiquitin protein ligase activity"/>
    <property type="evidence" value="ECO:0007669"/>
    <property type="project" value="TreeGrafter"/>
</dbReference>
<dbReference type="GeneID" id="85494140"/>
<dbReference type="Pfam" id="PF26021">
    <property type="entry name" value="Ferritin_C144_05"/>
    <property type="match status" value="1"/>
</dbReference>
<dbReference type="SUPFAM" id="SSF52540">
    <property type="entry name" value="P-loop containing nucleoside triphosphate hydrolases"/>
    <property type="match status" value="2"/>
</dbReference>
<dbReference type="GO" id="GO:0005524">
    <property type="term" value="F:ATP binding"/>
    <property type="evidence" value="ECO:0007669"/>
    <property type="project" value="InterPro"/>
</dbReference>
<evidence type="ECO:0000313" key="11">
    <source>
        <dbReference type="Proteomes" id="UP001233271"/>
    </source>
</evidence>
<dbReference type="InterPro" id="IPR014001">
    <property type="entry name" value="Helicase_ATP-bd"/>
</dbReference>
<feature type="region of interest" description="Disordered" evidence="8">
    <location>
        <begin position="1364"/>
        <end position="1390"/>
    </location>
</feature>
<dbReference type="Gene3D" id="3.40.50.300">
    <property type="entry name" value="P-loop containing nucleotide triphosphate hydrolases"/>
    <property type="match status" value="2"/>
</dbReference>
<evidence type="ECO:0000256" key="2">
    <source>
        <dbReference type="ARBA" id="ARBA00022741"/>
    </source>
</evidence>
<protein>
    <recommendedName>
        <fullName evidence="9">RING-type domain-containing protein</fullName>
    </recommendedName>
</protein>
<evidence type="ECO:0000256" key="8">
    <source>
        <dbReference type="SAM" id="MobiDB-lite"/>
    </source>
</evidence>
<dbReference type="InterPro" id="IPR059033">
    <property type="entry name" value="C144_05_dom"/>
</dbReference>
<dbReference type="KEGG" id="ccac:CcaHIS019_0303400"/>
<dbReference type="GO" id="GO:0000209">
    <property type="term" value="P:protein polyubiquitination"/>
    <property type="evidence" value="ECO:0007669"/>
    <property type="project" value="TreeGrafter"/>
</dbReference>
<dbReference type="Proteomes" id="UP001233271">
    <property type="component" value="Chromosome 3"/>
</dbReference>
<dbReference type="SMART" id="SM00184">
    <property type="entry name" value="RING"/>
    <property type="match status" value="1"/>
</dbReference>
<evidence type="ECO:0000256" key="3">
    <source>
        <dbReference type="ARBA" id="ARBA00022771"/>
    </source>
</evidence>
<accession>A0AA48IAV1</accession>
<evidence type="ECO:0000313" key="10">
    <source>
        <dbReference type="EMBL" id="BEI90270.1"/>
    </source>
</evidence>
<dbReference type="GO" id="GO:0006974">
    <property type="term" value="P:DNA damage response"/>
    <property type="evidence" value="ECO:0007669"/>
    <property type="project" value="TreeGrafter"/>
</dbReference>
<dbReference type="PROSITE" id="PS00518">
    <property type="entry name" value="ZF_RING_1"/>
    <property type="match status" value="1"/>
</dbReference>
<dbReference type="RefSeq" id="XP_060455535.1">
    <property type="nucleotide sequence ID" value="XM_060598774.1"/>
</dbReference>
<dbReference type="InterPro" id="IPR013083">
    <property type="entry name" value="Znf_RING/FYVE/PHD"/>
</dbReference>
<reference evidence="10" key="1">
    <citation type="journal article" date="2023" name="BMC Genomics">
        <title>Chromosome-level genome assemblies of Cutaneotrichosporon spp. (Trichosporonales, Basidiomycota) reveal imbalanced evolution between nucleotide sequences and chromosome synteny.</title>
        <authorList>
            <person name="Kobayashi Y."/>
            <person name="Kayamori A."/>
            <person name="Aoki K."/>
            <person name="Shiwa Y."/>
            <person name="Matsutani M."/>
            <person name="Fujita N."/>
            <person name="Sugita T."/>
            <person name="Iwasaki W."/>
            <person name="Tanaka N."/>
            <person name="Takashima M."/>
        </authorList>
    </citation>
    <scope>NUCLEOTIDE SEQUENCE</scope>
    <source>
        <strain evidence="10">HIS019</strain>
    </source>
</reference>
<dbReference type="PANTHER" id="PTHR45865">
    <property type="entry name" value="E3 UBIQUITIN-PROTEIN LIGASE SHPRH FAMILY MEMBER"/>
    <property type="match status" value="1"/>
</dbReference>
<keyword evidence="11" id="KW-1185">Reference proteome</keyword>
<keyword evidence="3 7" id="KW-0863">Zinc-finger</keyword>
<dbReference type="Pfam" id="PF00176">
    <property type="entry name" value="SNF2-rel_dom"/>
    <property type="match status" value="1"/>
</dbReference>
<feature type="compositionally biased region" description="Acidic residues" evidence="8">
    <location>
        <begin position="572"/>
        <end position="586"/>
    </location>
</feature>
<evidence type="ECO:0000259" key="9">
    <source>
        <dbReference type="PROSITE" id="PS50089"/>
    </source>
</evidence>
<feature type="compositionally biased region" description="Basic residues" evidence="8">
    <location>
        <begin position="547"/>
        <end position="562"/>
    </location>
</feature>
<name>A0AA48IAV1_9TREE</name>
<dbReference type="PANTHER" id="PTHR45865:SF1">
    <property type="entry name" value="E3 UBIQUITIN-PROTEIN LIGASE SHPRH"/>
    <property type="match status" value="1"/>
</dbReference>
<proteinExistence type="predicted"/>
<dbReference type="Pfam" id="PF00271">
    <property type="entry name" value="Helicase_C"/>
    <property type="match status" value="1"/>
</dbReference>
<keyword evidence="2" id="KW-0547">Nucleotide-binding</keyword>
<dbReference type="SUPFAM" id="SSF57850">
    <property type="entry name" value="RING/U-box"/>
    <property type="match status" value="1"/>
</dbReference>
<dbReference type="InterPro" id="IPR000330">
    <property type="entry name" value="SNF2_N"/>
</dbReference>
<dbReference type="InterPro" id="IPR001650">
    <property type="entry name" value="Helicase_C-like"/>
</dbReference>
<dbReference type="Pfam" id="PF13920">
    <property type="entry name" value="zf-C3HC4_3"/>
    <property type="match status" value="1"/>
</dbReference>
<feature type="region of interest" description="Disordered" evidence="8">
    <location>
        <begin position="537"/>
        <end position="589"/>
    </location>
</feature>
<keyword evidence="4" id="KW-0378">Hydrolase</keyword>
<evidence type="ECO:0000256" key="5">
    <source>
        <dbReference type="ARBA" id="ARBA00022833"/>
    </source>
</evidence>